<dbReference type="Gene3D" id="1.10.1750.10">
    <property type="match status" value="1"/>
</dbReference>
<keyword evidence="4 8" id="KW-0547">Nucleotide-binding</keyword>
<organism evidence="15">
    <name type="scientific">Schlesneria paludicola</name>
    <dbReference type="NCBI Taxonomy" id="360056"/>
    <lineage>
        <taxon>Bacteria</taxon>
        <taxon>Pseudomonadati</taxon>
        <taxon>Planctomycetota</taxon>
        <taxon>Planctomycetia</taxon>
        <taxon>Planctomycetales</taxon>
        <taxon>Planctomycetaceae</taxon>
        <taxon>Schlesneria</taxon>
    </lineage>
</organism>
<feature type="domain" description="AAA+ ATPase" evidence="13">
    <location>
        <begin position="183"/>
        <end position="319"/>
    </location>
</feature>
<evidence type="ECO:0000256" key="7">
    <source>
        <dbReference type="ARBA" id="ARBA00023125"/>
    </source>
</evidence>
<dbReference type="InterPro" id="IPR010921">
    <property type="entry name" value="Trp_repressor/repl_initiator"/>
</dbReference>
<accession>A0A7C4QUB3</accession>
<comment type="subunit">
    <text evidence="8">Oligomerizes as a right-handed, spiral filament on DNA at oriC.</text>
</comment>
<proteinExistence type="inferred from homology"/>
<feature type="region of interest" description="Domain I, interacts with DnaA modulators" evidence="8">
    <location>
        <begin position="1"/>
        <end position="116"/>
    </location>
</feature>
<sequence length="496" mass="55125">MQPGMRPTESVRAASEQQDSRLAAILEELKVQLGERRYALWCESRIRPSIADDVLTIAVESPFLLNCFQKQFKDVLARVAQKALGPAAQAVLTVDASLALDRPPATGRPEPWRSATVAAPARGAESGGASGAGKAAMWQGPSREEPATARQRRLADLADFVASPATELALTAARQAANWPGTRFNPLFLYGSVGTGKTHLLEGICRQLRRNHPQQQVVLITAEGFANYFTQALRDHTLPSFRQRFRGVDALLVDDVDFFESKRVFQEEFLHTLTDLADHGRQVVVAGDRHPRLLTKLGEELISRLQAGLVCRLEAPDLECRRRIVAAKAQRLDGEFAPEALEYIAEKFTGSVRELEGALNCLQTCYHMTGQRVTLARARQVLLDLHRDCLRIVRLADVERVVCGLFGLKPKDLKSDSRVRTLVQPRMLAMFLARKHTQSAYTEIGSHFGGRNHSTVMSAERKVLQWLESNATIRVSSQSWTIHEVMNVLEQQLLAG</sequence>
<dbReference type="CDD" id="cd00009">
    <property type="entry name" value="AAA"/>
    <property type="match status" value="1"/>
</dbReference>
<protein>
    <recommendedName>
        <fullName evidence="8 9">Chromosomal replication initiator protein DnaA</fullName>
    </recommendedName>
</protein>
<dbReference type="SMART" id="SM00760">
    <property type="entry name" value="Bac_DnaA_C"/>
    <property type="match status" value="1"/>
</dbReference>
<feature type="binding site" evidence="8">
    <location>
        <position position="194"/>
    </location>
    <ligand>
        <name>ATP</name>
        <dbReference type="ChEBI" id="CHEBI:30616"/>
    </ligand>
</feature>
<evidence type="ECO:0000256" key="6">
    <source>
        <dbReference type="ARBA" id="ARBA00023121"/>
    </source>
</evidence>
<dbReference type="GO" id="GO:0005524">
    <property type="term" value="F:ATP binding"/>
    <property type="evidence" value="ECO:0007669"/>
    <property type="project" value="UniProtKB-UniRule"/>
</dbReference>
<evidence type="ECO:0000256" key="1">
    <source>
        <dbReference type="ARBA" id="ARBA00006583"/>
    </source>
</evidence>
<dbReference type="EMBL" id="DSVQ01000010">
    <property type="protein sequence ID" value="HGT38570.1"/>
    <property type="molecule type" value="Genomic_DNA"/>
</dbReference>
<dbReference type="HAMAP" id="MF_00377">
    <property type="entry name" value="DnaA_bact"/>
    <property type="match status" value="1"/>
</dbReference>
<evidence type="ECO:0000256" key="10">
    <source>
        <dbReference type="RuleBase" id="RU000577"/>
    </source>
</evidence>
<dbReference type="InterPro" id="IPR013159">
    <property type="entry name" value="DnaA_C"/>
</dbReference>
<keyword evidence="5 8" id="KW-0067">ATP-binding</keyword>
<dbReference type="NCBIfam" id="TIGR00362">
    <property type="entry name" value="DnaA"/>
    <property type="match status" value="1"/>
</dbReference>
<dbReference type="GO" id="GO:0005737">
    <property type="term" value="C:cytoplasm"/>
    <property type="evidence" value="ECO:0007669"/>
    <property type="project" value="UniProtKB-SubCell"/>
</dbReference>
<evidence type="ECO:0000256" key="12">
    <source>
        <dbReference type="SAM" id="MobiDB-lite"/>
    </source>
</evidence>
<dbReference type="Gene3D" id="3.30.300.180">
    <property type="match status" value="1"/>
</dbReference>
<dbReference type="Gene3D" id="1.10.8.60">
    <property type="match status" value="1"/>
</dbReference>
<dbReference type="Gene3D" id="3.40.50.300">
    <property type="entry name" value="P-loop containing nucleotide triphosphate hydrolases"/>
    <property type="match status" value="1"/>
</dbReference>
<evidence type="ECO:0000256" key="2">
    <source>
        <dbReference type="ARBA" id="ARBA00022490"/>
    </source>
</evidence>
<dbReference type="InterPro" id="IPR018312">
    <property type="entry name" value="Chromosome_initiator_DnaA_CS"/>
</dbReference>
<dbReference type="SUPFAM" id="SSF48295">
    <property type="entry name" value="TrpR-like"/>
    <property type="match status" value="1"/>
</dbReference>
<dbReference type="AlphaFoldDB" id="A0A7C4QUB3"/>
<dbReference type="GO" id="GO:0005886">
    <property type="term" value="C:plasma membrane"/>
    <property type="evidence" value="ECO:0007669"/>
    <property type="project" value="TreeGrafter"/>
</dbReference>
<reference evidence="15" key="1">
    <citation type="journal article" date="2020" name="mSystems">
        <title>Genome- and Community-Level Interaction Insights into Carbon Utilization and Element Cycling Functions of Hydrothermarchaeota in Hydrothermal Sediment.</title>
        <authorList>
            <person name="Zhou Z."/>
            <person name="Liu Y."/>
            <person name="Xu W."/>
            <person name="Pan J."/>
            <person name="Luo Z.H."/>
            <person name="Li M."/>
        </authorList>
    </citation>
    <scope>NUCLEOTIDE SEQUENCE [LARGE SCALE GENOMIC DNA]</scope>
    <source>
        <strain evidence="15">SpSt-508</strain>
    </source>
</reference>
<dbReference type="PRINTS" id="PR00051">
    <property type="entry name" value="DNAA"/>
</dbReference>
<dbReference type="CDD" id="cd06571">
    <property type="entry name" value="Bac_DnaA_C"/>
    <property type="match status" value="1"/>
</dbReference>
<comment type="function">
    <text evidence="8 10">Plays an essential role in the initiation and regulation of chromosomal replication. ATP-DnaA binds to the origin of replication (oriC) to initiate formation of the DNA replication initiation complex once per cell cycle. Binds the DnaA box (a 9 base pair repeat at the origin) and separates the double-stranded (ds)DNA. Forms a right-handed helical filament on oriC DNA; dsDNA binds to the exterior of the filament while single-stranded (ss)DNA is stabiized in the filament's interior. The ATP-DnaA-oriC complex binds and stabilizes one strand of the AT-rich DNA unwinding element (DUE), permitting loading of DNA polymerase. After initiation quickly degrades to an ADP-DnaA complex that is not apt for DNA replication. Binds acidic phospholipids.</text>
</comment>
<evidence type="ECO:0000313" key="15">
    <source>
        <dbReference type="EMBL" id="HGT38570.1"/>
    </source>
</evidence>
<evidence type="ECO:0000256" key="8">
    <source>
        <dbReference type="HAMAP-Rule" id="MF_00377"/>
    </source>
</evidence>
<feature type="domain" description="Chromosomal replication initiator DnaA C-terminal" evidence="14">
    <location>
        <begin position="394"/>
        <end position="463"/>
    </location>
</feature>
<evidence type="ECO:0000256" key="4">
    <source>
        <dbReference type="ARBA" id="ARBA00022741"/>
    </source>
</evidence>
<dbReference type="InterPro" id="IPR038454">
    <property type="entry name" value="DnaA_N_sf"/>
</dbReference>
<dbReference type="GO" id="GO:0006270">
    <property type="term" value="P:DNA replication initiation"/>
    <property type="evidence" value="ECO:0007669"/>
    <property type="project" value="UniProtKB-UniRule"/>
</dbReference>
<dbReference type="GO" id="GO:0006275">
    <property type="term" value="P:regulation of DNA replication"/>
    <property type="evidence" value="ECO:0007669"/>
    <property type="project" value="UniProtKB-UniRule"/>
</dbReference>
<name>A0A7C4QUB3_9PLAN</name>
<dbReference type="SUPFAM" id="SSF52540">
    <property type="entry name" value="P-loop containing nucleoside triphosphate hydrolases"/>
    <property type="match status" value="1"/>
</dbReference>
<evidence type="ECO:0000256" key="3">
    <source>
        <dbReference type="ARBA" id="ARBA00022705"/>
    </source>
</evidence>
<evidence type="ECO:0000256" key="9">
    <source>
        <dbReference type="NCBIfam" id="TIGR00362"/>
    </source>
</evidence>
<feature type="binding site" evidence="8">
    <location>
        <position position="197"/>
    </location>
    <ligand>
        <name>ATP</name>
        <dbReference type="ChEBI" id="CHEBI:30616"/>
    </ligand>
</feature>
<dbReference type="InterPro" id="IPR013317">
    <property type="entry name" value="DnaA_dom"/>
</dbReference>
<evidence type="ECO:0000259" key="14">
    <source>
        <dbReference type="SMART" id="SM00760"/>
    </source>
</evidence>
<keyword evidence="3 8" id="KW-0235">DNA replication</keyword>
<dbReference type="PROSITE" id="PS01008">
    <property type="entry name" value="DNAA"/>
    <property type="match status" value="1"/>
</dbReference>
<feature type="binding site" evidence="8">
    <location>
        <position position="198"/>
    </location>
    <ligand>
        <name>ATP</name>
        <dbReference type="ChEBI" id="CHEBI:30616"/>
    </ligand>
</feature>
<dbReference type="InterPro" id="IPR003593">
    <property type="entry name" value="AAA+_ATPase"/>
</dbReference>
<dbReference type="PANTHER" id="PTHR30050:SF2">
    <property type="entry name" value="CHROMOSOMAL REPLICATION INITIATOR PROTEIN DNAA"/>
    <property type="match status" value="1"/>
</dbReference>
<dbReference type="GO" id="GO:0008289">
    <property type="term" value="F:lipid binding"/>
    <property type="evidence" value="ECO:0007669"/>
    <property type="project" value="UniProtKB-KW"/>
</dbReference>
<dbReference type="InterPro" id="IPR020591">
    <property type="entry name" value="Chromosome_initiator_DnaA-like"/>
</dbReference>
<comment type="domain">
    <text evidence="8">Domain I is involved in oligomerization and binding regulators, domain II is flexibile and of varying length in different bacteria, domain III forms the AAA+ region, while domain IV binds dsDNA.</text>
</comment>
<gene>
    <name evidence="8 15" type="primary">dnaA</name>
    <name evidence="15" type="ORF">ENS64_04820</name>
</gene>
<comment type="subcellular location">
    <subcellularLocation>
        <location evidence="8">Cytoplasm</location>
    </subcellularLocation>
</comment>
<evidence type="ECO:0000256" key="11">
    <source>
        <dbReference type="RuleBase" id="RU004227"/>
    </source>
</evidence>
<keyword evidence="2 8" id="KW-0963">Cytoplasm</keyword>
<comment type="caution">
    <text evidence="15">The sequence shown here is derived from an EMBL/GenBank/DDBJ whole genome shotgun (WGS) entry which is preliminary data.</text>
</comment>
<comment type="caution">
    <text evidence="8">Lacks conserved residue(s) required for the propagation of feature annotation.</text>
</comment>
<feature type="region of interest" description="Domain IV, binds dsDNA" evidence="8">
    <location>
        <begin position="367"/>
        <end position="496"/>
    </location>
</feature>
<dbReference type="GO" id="GO:0003688">
    <property type="term" value="F:DNA replication origin binding"/>
    <property type="evidence" value="ECO:0007669"/>
    <property type="project" value="UniProtKB-UniRule"/>
</dbReference>
<comment type="similarity">
    <text evidence="1 8 11">Belongs to the DnaA family.</text>
</comment>
<dbReference type="Pfam" id="PF00308">
    <property type="entry name" value="Bac_DnaA"/>
    <property type="match status" value="1"/>
</dbReference>
<dbReference type="PANTHER" id="PTHR30050">
    <property type="entry name" value="CHROMOSOMAL REPLICATION INITIATOR PROTEIN DNAA"/>
    <property type="match status" value="1"/>
</dbReference>
<feature type="binding site" evidence="8">
    <location>
        <position position="196"/>
    </location>
    <ligand>
        <name>ATP</name>
        <dbReference type="ChEBI" id="CHEBI:30616"/>
    </ligand>
</feature>
<evidence type="ECO:0000256" key="5">
    <source>
        <dbReference type="ARBA" id="ARBA00022840"/>
    </source>
</evidence>
<dbReference type="InterPro" id="IPR027417">
    <property type="entry name" value="P-loop_NTPase"/>
</dbReference>
<dbReference type="Pfam" id="PF08299">
    <property type="entry name" value="Bac_DnaA_C"/>
    <property type="match status" value="1"/>
</dbReference>
<feature type="region of interest" description="Disordered" evidence="12">
    <location>
        <begin position="102"/>
        <end position="146"/>
    </location>
</feature>
<dbReference type="InterPro" id="IPR001957">
    <property type="entry name" value="Chromosome_initiator_DnaA"/>
</dbReference>
<keyword evidence="6 8" id="KW-0446">Lipid-binding</keyword>
<keyword evidence="7 8" id="KW-0238">DNA-binding</keyword>
<dbReference type="SMART" id="SM00382">
    <property type="entry name" value="AAA"/>
    <property type="match status" value="1"/>
</dbReference>
<evidence type="ECO:0000259" key="13">
    <source>
        <dbReference type="SMART" id="SM00382"/>
    </source>
</evidence>